<feature type="signal peptide" evidence="2">
    <location>
        <begin position="1"/>
        <end position="17"/>
    </location>
</feature>
<dbReference type="OrthoDB" id="2121879at2759"/>
<dbReference type="EMBL" id="JAPMSZ010000009">
    <property type="protein sequence ID" value="KAJ5092132.1"/>
    <property type="molecule type" value="Genomic_DNA"/>
</dbReference>
<evidence type="ECO:0000259" key="3">
    <source>
        <dbReference type="Pfam" id="PF24808"/>
    </source>
</evidence>
<organism evidence="4 5">
    <name type="scientific">Penicillium alfredii</name>
    <dbReference type="NCBI Taxonomy" id="1506179"/>
    <lineage>
        <taxon>Eukaryota</taxon>
        <taxon>Fungi</taxon>
        <taxon>Dikarya</taxon>
        <taxon>Ascomycota</taxon>
        <taxon>Pezizomycotina</taxon>
        <taxon>Eurotiomycetes</taxon>
        <taxon>Eurotiomycetidae</taxon>
        <taxon>Eurotiales</taxon>
        <taxon>Aspergillaceae</taxon>
        <taxon>Penicillium</taxon>
    </lineage>
</organism>
<dbReference type="GeneID" id="81396698"/>
<proteinExistence type="predicted"/>
<keyword evidence="2" id="KW-0732">Signal</keyword>
<feature type="region of interest" description="Disordered" evidence="1">
    <location>
        <begin position="124"/>
        <end position="161"/>
    </location>
</feature>
<evidence type="ECO:0000256" key="1">
    <source>
        <dbReference type="SAM" id="MobiDB-lite"/>
    </source>
</evidence>
<dbReference type="RefSeq" id="XP_056510329.1">
    <property type="nucleotide sequence ID" value="XM_056657529.1"/>
</dbReference>
<gene>
    <name evidence="4" type="ORF">NUU61_007002</name>
</gene>
<evidence type="ECO:0000313" key="5">
    <source>
        <dbReference type="Proteomes" id="UP001141434"/>
    </source>
</evidence>
<accession>A0A9W9K4T0</accession>
<dbReference type="InterPro" id="IPR056124">
    <property type="entry name" value="DUF7707"/>
</dbReference>
<dbReference type="Pfam" id="PF24808">
    <property type="entry name" value="DUF7707"/>
    <property type="match status" value="1"/>
</dbReference>
<comment type="caution">
    <text evidence="4">The sequence shown here is derived from an EMBL/GenBank/DDBJ whole genome shotgun (WGS) entry which is preliminary data.</text>
</comment>
<dbReference type="AlphaFoldDB" id="A0A9W9K4T0"/>
<feature type="chain" id="PRO_5040947259" description="DUF7707 domain-containing protein" evidence="2">
    <location>
        <begin position="18"/>
        <end position="194"/>
    </location>
</feature>
<name>A0A9W9K4T0_9EURO</name>
<reference evidence="4" key="2">
    <citation type="journal article" date="2023" name="IMA Fungus">
        <title>Comparative genomic study of the Penicillium genus elucidates a diverse pangenome and 15 lateral gene transfer events.</title>
        <authorList>
            <person name="Petersen C."/>
            <person name="Sorensen T."/>
            <person name="Nielsen M.R."/>
            <person name="Sondergaard T.E."/>
            <person name="Sorensen J.L."/>
            <person name="Fitzpatrick D.A."/>
            <person name="Frisvad J.C."/>
            <person name="Nielsen K.L."/>
        </authorList>
    </citation>
    <scope>NUCLEOTIDE SEQUENCE</scope>
    <source>
        <strain evidence="4">IBT 34128</strain>
    </source>
</reference>
<dbReference type="PANTHER" id="PTHR38118:SF4">
    <property type="match status" value="1"/>
</dbReference>
<protein>
    <recommendedName>
        <fullName evidence="3">DUF7707 domain-containing protein</fullName>
    </recommendedName>
</protein>
<dbReference type="PANTHER" id="PTHR38118">
    <property type="entry name" value="ANCHORED CELL WALL PROTEIN 11-RELATED"/>
    <property type="match status" value="1"/>
</dbReference>
<dbReference type="Proteomes" id="UP001141434">
    <property type="component" value="Unassembled WGS sequence"/>
</dbReference>
<reference evidence="4" key="1">
    <citation type="submission" date="2022-11" db="EMBL/GenBank/DDBJ databases">
        <authorList>
            <person name="Petersen C."/>
        </authorList>
    </citation>
    <scope>NUCLEOTIDE SEQUENCE</scope>
    <source>
        <strain evidence="4">IBT 34128</strain>
    </source>
</reference>
<feature type="compositionally biased region" description="Low complexity" evidence="1">
    <location>
        <begin position="127"/>
        <end position="161"/>
    </location>
</feature>
<evidence type="ECO:0000313" key="4">
    <source>
        <dbReference type="EMBL" id="KAJ5092132.1"/>
    </source>
</evidence>
<keyword evidence="5" id="KW-1185">Reference proteome</keyword>
<evidence type="ECO:0000256" key="2">
    <source>
        <dbReference type="SAM" id="SignalP"/>
    </source>
</evidence>
<feature type="domain" description="DUF7707" evidence="3">
    <location>
        <begin position="30"/>
        <end position="126"/>
    </location>
</feature>
<sequence>MLASIVLLSTLAATALGNNSSSTYTFPAGFNIGMVKSDELSSWCTGQRNVCPKVCQSGTKLNSCDPTTLKFECVCEDGSKPDVSPYMQSVPFYVCEAAFGQCISAHPDDADGQSTCKKNSHCGTKNASESDTSPSSSSASSSTLALATSTSSSEPSSTSSVAAESHTNAAVNGLTGYSTGILATAMFVAMRLVL</sequence>